<feature type="region of interest" description="Disordered" evidence="2">
    <location>
        <begin position="628"/>
        <end position="655"/>
    </location>
</feature>
<comment type="caution">
    <text evidence="5">The sequence shown here is derived from an EMBL/GenBank/DDBJ whole genome shotgun (WGS) entry which is preliminary data.</text>
</comment>
<evidence type="ECO:0000259" key="4">
    <source>
        <dbReference type="Pfam" id="PF18204"/>
    </source>
</evidence>
<accession>A0A554NF41</accession>
<reference evidence="5 6" key="1">
    <citation type="submission" date="2018-06" db="EMBL/GenBank/DDBJ databases">
        <title>Natronomonas sp. F16-60 a new haloarchaeon isolated from a solar saltern of Isla Cristina, Huelva, Spain.</title>
        <authorList>
            <person name="Duran-Viseras A."/>
            <person name="Sanchez-Porro C."/>
            <person name="Ventosa A."/>
        </authorList>
    </citation>
    <scope>NUCLEOTIDE SEQUENCE [LARGE SCALE GENOMIC DNA]</scope>
    <source>
        <strain evidence="5 6">F16-60</strain>
    </source>
</reference>
<protein>
    <recommendedName>
        <fullName evidence="4">PGF-CTERM archaeal protein-sorting signal domain-containing protein</fullName>
    </recommendedName>
</protein>
<evidence type="ECO:0000256" key="2">
    <source>
        <dbReference type="SAM" id="MobiDB-lite"/>
    </source>
</evidence>
<dbReference type="GO" id="GO:0005886">
    <property type="term" value="C:plasma membrane"/>
    <property type="evidence" value="ECO:0007669"/>
    <property type="project" value="UniProtKB-SubCell"/>
</dbReference>
<keyword evidence="1" id="KW-0732">Signal</keyword>
<feature type="transmembrane region" description="Helical" evidence="3">
    <location>
        <begin position="656"/>
        <end position="673"/>
    </location>
</feature>
<feature type="region of interest" description="Disordered" evidence="2">
    <location>
        <begin position="38"/>
        <end position="63"/>
    </location>
</feature>
<dbReference type="Proteomes" id="UP000319894">
    <property type="component" value="Unassembled WGS sequence"/>
</dbReference>
<dbReference type="AlphaFoldDB" id="A0A554NF41"/>
<feature type="compositionally biased region" description="Gly residues" evidence="2">
    <location>
        <begin position="638"/>
        <end position="655"/>
    </location>
</feature>
<dbReference type="InParanoid" id="A0A554NF41"/>
<evidence type="ECO:0000256" key="1">
    <source>
        <dbReference type="ARBA" id="ARBA00022729"/>
    </source>
</evidence>
<keyword evidence="6" id="KW-1185">Reference proteome</keyword>
<keyword evidence="3" id="KW-0812">Transmembrane</keyword>
<proteinExistence type="predicted"/>
<keyword evidence="3" id="KW-1133">Transmembrane helix</keyword>
<gene>
    <name evidence="5" type="ORF">DP107_02110</name>
</gene>
<dbReference type="Pfam" id="PF18204">
    <property type="entry name" value="PGF-CTERM"/>
    <property type="match status" value="1"/>
</dbReference>
<evidence type="ECO:0000313" key="6">
    <source>
        <dbReference type="Proteomes" id="UP000319894"/>
    </source>
</evidence>
<name>A0A554NF41_9EURY</name>
<feature type="domain" description="PGF-CTERM archaeal protein-sorting signal" evidence="4">
    <location>
        <begin position="654"/>
        <end position="676"/>
    </location>
</feature>
<dbReference type="InterPro" id="IPR026371">
    <property type="entry name" value="PGF_CTERM"/>
</dbReference>
<keyword evidence="3" id="KW-0472">Membrane</keyword>
<dbReference type="OrthoDB" id="169813at2157"/>
<dbReference type="EMBL" id="QMDX01000001">
    <property type="protein sequence ID" value="TSD16001.1"/>
    <property type="molecule type" value="Genomic_DNA"/>
</dbReference>
<dbReference type="GO" id="GO:0030115">
    <property type="term" value="C:S-layer"/>
    <property type="evidence" value="ECO:0007669"/>
    <property type="project" value="UniProtKB-SubCell"/>
</dbReference>
<organism evidence="5 6">
    <name type="scientific">Haloglomus irregulare</name>
    <dbReference type="NCBI Taxonomy" id="2234134"/>
    <lineage>
        <taxon>Archaea</taxon>
        <taxon>Methanobacteriati</taxon>
        <taxon>Methanobacteriota</taxon>
        <taxon>Stenosarchaea group</taxon>
        <taxon>Halobacteria</taxon>
        <taxon>Halobacteriales</taxon>
        <taxon>Natronomonadaceae</taxon>
        <taxon>Haloglomus</taxon>
    </lineage>
</organism>
<dbReference type="RefSeq" id="WP_144260482.1">
    <property type="nucleotide sequence ID" value="NZ_QMDX01000001.1"/>
</dbReference>
<dbReference type="NCBIfam" id="TIGR04126">
    <property type="entry name" value="PGF_CTERM"/>
    <property type="match status" value="1"/>
</dbReference>
<sequence>MTHETPSAGRWRRAVTALVALLMVTSVAVGAGAGTVAAADDAPAQRSLQEDDDSTGNETLDPADEVFVRENGDVILLYGDESNASEELSQAEYGLDVGEGIFNALIVTTPEEAPNATGSVTARLEPSAFSAEGDLTAPRPTAVDDLSLTIDGARTPENSRFDASGRLAVNTQEAPSLRLIETADTSLQATVAPNSFDASGEFSAQTSTQLGEPQEQSFTLTEGTGTYTLEARQNQTIREFSREQWNTSDRARRTIEQRYASVAEGLGGSATVTLDSYSFANTSQRGVYRFDVSYTIEYEGVDEGLERVAASQLANSEEFNLTRAEASAIATNVTALTIERASVDYRMGQQSVAGSADIQLENYNDAFLSGLDALAAYSPPEGEVGFDSEQLENVRARIEAQRDAELTRRYSLSATHTLESQSQAVIELQAQSRTENWQAYVAELESRDITVGSQEYSLSAETDGENVVANGSLTVEREGLVSDAVDQFLNTTEAGAEEDEEVAQARSFVRAFREAGFEKARTDITVTEGNVTVEAGAKFDDMAAFRDVLQQSGRLDLSITRVVGQQNETGALNQYVYAQGAVSANASESEVRELSVVDEDTTVNMPGTYDRSFPEMDTERAYRYLELEPPTPTPTADGGDGGDGGGGETDTGGQPGFGAAAALVALVAAALLAHRRR</sequence>
<evidence type="ECO:0000313" key="5">
    <source>
        <dbReference type="EMBL" id="TSD16001.1"/>
    </source>
</evidence>
<evidence type="ECO:0000256" key="3">
    <source>
        <dbReference type="SAM" id="Phobius"/>
    </source>
</evidence>